<protein>
    <submittedName>
        <fullName evidence="1">17767_t:CDS:1</fullName>
    </submittedName>
</protein>
<reference evidence="1" key="1">
    <citation type="submission" date="2021-06" db="EMBL/GenBank/DDBJ databases">
        <authorList>
            <person name="Kallberg Y."/>
            <person name="Tangrot J."/>
            <person name="Rosling A."/>
        </authorList>
    </citation>
    <scope>NUCLEOTIDE SEQUENCE</scope>
    <source>
        <strain evidence="1">28 12/20/2015</strain>
    </source>
</reference>
<dbReference type="Proteomes" id="UP000789366">
    <property type="component" value="Unassembled WGS sequence"/>
</dbReference>
<organism evidence="1 2">
    <name type="scientific">Cetraspora pellucida</name>
    <dbReference type="NCBI Taxonomy" id="1433469"/>
    <lineage>
        <taxon>Eukaryota</taxon>
        <taxon>Fungi</taxon>
        <taxon>Fungi incertae sedis</taxon>
        <taxon>Mucoromycota</taxon>
        <taxon>Glomeromycotina</taxon>
        <taxon>Glomeromycetes</taxon>
        <taxon>Diversisporales</taxon>
        <taxon>Gigasporaceae</taxon>
        <taxon>Cetraspora</taxon>
    </lineage>
</organism>
<accession>A0ACA9QL62</accession>
<evidence type="ECO:0000313" key="2">
    <source>
        <dbReference type="Proteomes" id="UP000789366"/>
    </source>
</evidence>
<dbReference type="EMBL" id="CAJVPW010046228">
    <property type="protein sequence ID" value="CAG8757233.1"/>
    <property type="molecule type" value="Genomic_DNA"/>
</dbReference>
<feature type="non-terminal residue" evidence="1">
    <location>
        <position position="40"/>
    </location>
</feature>
<gene>
    <name evidence="1" type="ORF">SPELUC_LOCUS14888</name>
</gene>
<proteinExistence type="predicted"/>
<sequence length="40" mass="4510">FSIKKNIYIVETQNFVSVTVKISRLTQNITTVPEKLGKTA</sequence>
<evidence type="ECO:0000313" key="1">
    <source>
        <dbReference type="EMBL" id="CAG8757233.1"/>
    </source>
</evidence>
<comment type="caution">
    <text evidence="1">The sequence shown here is derived from an EMBL/GenBank/DDBJ whole genome shotgun (WGS) entry which is preliminary data.</text>
</comment>
<name>A0ACA9QL62_9GLOM</name>
<feature type="non-terminal residue" evidence="1">
    <location>
        <position position="1"/>
    </location>
</feature>
<keyword evidence="2" id="KW-1185">Reference proteome</keyword>